<keyword evidence="1" id="KW-0808">Transferase</keyword>
<sequence>MEKYGQYRDKGSGIAPFFPIAPPDSSPLLAPYHLPESTTLITCAQFLFSLRMPFMIFACAIWIFLVQWMPAGGALRKGNLWCILGIPGVWWVDVRVDGVQRGSLGKAIQKLPGPGSIIAASYSSPLDILYLAAIFDPIFTQSFPKSRKVKQLSLESAVASCFCFPGPESGLVDLAELSRTNPNRIIIVFPETTTSNGRGVLRLSPSLLSAGRDTRVTPISLKYTPSDVVTPIPGWIEAPRFLWKLCSRQTHCIRVRVGHALTLTEAQKAQTSELASREARGRQQKNAYDTNFFDSLQSEENGKVSDMAQPTEAEQRALDLIAEELSRLGRVKTLGLGLEEKIQFVNAWKGNTKSTKRK</sequence>
<feature type="transmembrane region" description="Helical" evidence="7">
    <location>
        <begin position="54"/>
        <end position="75"/>
    </location>
</feature>
<dbReference type="GO" id="GO:0016746">
    <property type="term" value="F:acyltransferase activity"/>
    <property type="evidence" value="ECO:0007669"/>
    <property type="project" value="UniProtKB-KW"/>
</dbReference>
<accession>A0A139IE56</accession>
<keyword evidence="3 7" id="KW-1133">Transmembrane helix</keyword>
<evidence type="ECO:0000256" key="5">
    <source>
        <dbReference type="ARBA" id="ARBA00023136"/>
    </source>
</evidence>
<dbReference type="EMBL" id="LFZO01000134">
    <property type="protein sequence ID" value="KXT12949.1"/>
    <property type="molecule type" value="Genomic_DNA"/>
</dbReference>
<gene>
    <name evidence="8" type="ORF">AC579_4057</name>
</gene>
<dbReference type="STRING" id="113226.A0A139IE56"/>
<evidence type="ECO:0000313" key="8">
    <source>
        <dbReference type="EMBL" id="KXT12949.1"/>
    </source>
</evidence>
<keyword evidence="9" id="KW-1185">Reference proteome</keyword>
<dbReference type="GO" id="GO:0006629">
    <property type="term" value="P:lipid metabolic process"/>
    <property type="evidence" value="ECO:0007669"/>
    <property type="project" value="UniProtKB-KW"/>
</dbReference>
<dbReference type="PANTHER" id="PTHR23063:SF60">
    <property type="entry name" value="LYSOPHOSPHATIDIC ACID:OLEOYL-COA ACYLTRANSFERASE 1"/>
    <property type="match status" value="1"/>
</dbReference>
<dbReference type="AlphaFoldDB" id="A0A139IE56"/>
<keyword evidence="4" id="KW-0443">Lipid metabolism</keyword>
<evidence type="ECO:0000256" key="4">
    <source>
        <dbReference type="ARBA" id="ARBA00023098"/>
    </source>
</evidence>
<comment type="caution">
    <text evidence="8">The sequence shown here is derived from an EMBL/GenBank/DDBJ whole genome shotgun (WGS) entry which is preliminary data.</text>
</comment>
<name>A0A139IE56_9PEZI</name>
<keyword evidence="6" id="KW-0012">Acyltransferase</keyword>
<dbReference type="OrthoDB" id="272512at2759"/>
<evidence type="ECO:0000256" key="3">
    <source>
        <dbReference type="ARBA" id="ARBA00022989"/>
    </source>
</evidence>
<evidence type="ECO:0000256" key="1">
    <source>
        <dbReference type="ARBA" id="ARBA00022679"/>
    </source>
</evidence>
<evidence type="ECO:0008006" key="10">
    <source>
        <dbReference type="Google" id="ProtNLM"/>
    </source>
</evidence>
<organism evidence="8 9">
    <name type="scientific">Pseudocercospora musae</name>
    <dbReference type="NCBI Taxonomy" id="113226"/>
    <lineage>
        <taxon>Eukaryota</taxon>
        <taxon>Fungi</taxon>
        <taxon>Dikarya</taxon>
        <taxon>Ascomycota</taxon>
        <taxon>Pezizomycotina</taxon>
        <taxon>Dothideomycetes</taxon>
        <taxon>Dothideomycetidae</taxon>
        <taxon>Mycosphaerellales</taxon>
        <taxon>Mycosphaerellaceae</taxon>
        <taxon>Pseudocercospora</taxon>
    </lineage>
</organism>
<proteinExistence type="predicted"/>
<keyword evidence="5 7" id="KW-0472">Membrane</keyword>
<evidence type="ECO:0000256" key="7">
    <source>
        <dbReference type="SAM" id="Phobius"/>
    </source>
</evidence>
<evidence type="ECO:0000313" key="9">
    <source>
        <dbReference type="Proteomes" id="UP000073492"/>
    </source>
</evidence>
<keyword evidence="2 7" id="KW-0812">Transmembrane</keyword>
<protein>
    <recommendedName>
        <fullName evidence="10">Phospholipid/glycerol acyltransferase domain-containing protein</fullName>
    </recommendedName>
</protein>
<reference evidence="8 9" key="1">
    <citation type="submission" date="2015-07" db="EMBL/GenBank/DDBJ databases">
        <title>Comparative genomics of the Sigatoka disease complex on banana suggests a link between parallel evolutionary changes in Pseudocercospora fijiensis and Pseudocercospora eumusae and increased virulence on the banana host.</title>
        <authorList>
            <person name="Chang T.-C."/>
            <person name="Salvucci A."/>
            <person name="Crous P.W."/>
            <person name="Stergiopoulos I."/>
        </authorList>
    </citation>
    <scope>NUCLEOTIDE SEQUENCE [LARGE SCALE GENOMIC DNA]</scope>
    <source>
        <strain evidence="8 9">CBS 116634</strain>
    </source>
</reference>
<evidence type="ECO:0000256" key="6">
    <source>
        <dbReference type="ARBA" id="ARBA00023315"/>
    </source>
</evidence>
<dbReference type="PANTHER" id="PTHR23063">
    <property type="entry name" value="PHOSPHOLIPID ACYLTRANSFERASE"/>
    <property type="match status" value="1"/>
</dbReference>
<evidence type="ECO:0000256" key="2">
    <source>
        <dbReference type="ARBA" id="ARBA00022692"/>
    </source>
</evidence>
<dbReference type="Proteomes" id="UP000073492">
    <property type="component" value="Unassembled WGS sequence"/>
</dbReference>